<keyword evidence="5" id="KW-1185">Reference proteome</keyword>
<dbReference type="Proteomes" id="UP000235145">
    <property type="component" value="Unassembled WGS sequence"/>
</dbReference>
<evidence type="ECO:0000313" key="5">
    <source>
        <dbReference type="Proteomes" id="UP000235145"/>
    </source>
</evidence>
<dbReference type="Gramene" id="rna-gnl|WGS:NBSK|LSAT_2X77001_mrna">
    <property type="protein sequence ID" value="cds-PLY62166.1"/>
    <property type="gene ID" value="gene-LSAT_2X77001"/>
</dbReference>
<evidence type="ECO:0008006" key="6">
    <source>
        <dbReference type="Google" id="ProtNLM"/>
    </source>
</evidence>
<dbReference type="Gene3D" id="3.30.559.10">
    <property type="entry name" value="Chloramphenicol acetyltransferase-like domain"/>
    <property type="match status" value="2"/>
</dbReference>
<gene>
    <name evidence="4" type="ORF">LSAT_V11C200078590</name>
</gene>
<evidence type="ECO:0000256" key="1">
    <source>
        <dbReference type="ARBA" id="ARBA00009861"/>
    </source>
</evidence>
<reference evidence="4 5" key="1">
    <citation type="journal article" date="2017" name="Nat. Commun.">
        <title>Genome assembly with in vitro proximity ligation data and whole-genome triplication in lettuce.</title>
        <authorList>
            <person name="Reyes-Chin-Wo S."/>
            <person name="Wang Z."/>
            <person name="Yang X."/>
            <person name="Kozik A."/>
            <person name="Arikit S."/>
            <person name="Song C."/>
            <person name="Xia L."/>
            <person name="Froenicke L."/>
            <person name="Lavelle D.O."/>
            <person name="Truco M.J."/>
            <person name="Xia R."/>
            <person name="Zhu S."/>
            <person name="Xu C."/>
            <person name="Xu H."/>
            <person name="Xu X."/>
            <person name="Cox K."/>
            <person name="Korf I."/>
            <person name="Meyers B.C."/>
            <person name="Michelmore R.W."/>
        </authorList>
    </citation>
    <scope>NUCLEOTIDE SEQUENCE [LARGE SCALE GENOMIC DNA]</scope>
    <source>
        <strain evidence="5">cv. Salinas</strain>
        <tissue evidence="4">Seedlings</tissue>
    </source>
</reference>
<dbReference type="EMBL" id="NBSK02000002">
    <property type="protein sequence ID" value="KAJ0219820.1"/>
    <property type="molecule type" value="Genomic_DNA"/>
</dbReference>
<dbReference type="AlphaFoldDB" id="A0A9R1XM11"/>
<keyword evidence="2" id="KW-0808">Transferase</keyword>
<evidence type="ECO:0000256" key="2">
    <source>
        <dbReference type="ARBA" id="ARBA00022679"/>
    </source>
</evidence>
<sequence>MMRLFGSLLASSKASKHPLLVLERSLAAYLATNKQYAYEPRFFSAQPQSAIPQEFKFSQTHAGDKSVQENNKSGIHVMSIQHVKPDKPTPHELRLYKLSALDQINIPSYVPFIFFYPNNVNGNTNINIDNLVIERSKLLRDSLLETLTRFYPFAGKYMDDNNIVCTDEGVHYVETRVDGDLSSFVAKPDYTLLQGLLPSPLNCKEPTLGQYLSLIQVNFFSCGGVAISMYNSHKLIDGRTYSTFLNAWASAAKYDDPQKMVYPNFVSSSLFHPNTNVASSASCPLSFLAVRPAMLKRGKCSTKRFLFDSSGIQTLKEKAAASTSVSPTRVLAVTSLIWKCATAASRSLHGERPSILQFAMNIRGRFAPPVPENAIGNICWTGVTRCDKLKDSLRLETMIENIKAGIAKVDSGFLEKFKGEQGSDYIVDEMIQLGGQLSTYDADFYSSSSMCNYGFNEVDFGWGKPVWSCYGNFRDDIPLYANVIILMDTRNGDGVEAWVTLGQEEMEILENDPDLLSSSYMLLSSLVLFKLD</sequence>
<evidence type="ECO:0000313" key="4">
    <source>
        <dbReference type="EMBL" id="KAJ0219820.1"/>
    </source>
</evidence>
<dbReference type="PANTHER" id="PTHR31623">
    <property type="entry name" value="F21J9.9"/>
    <property type="match status" value="1"/>
</dbReference>
<comment type="caution">
    <text evidence="4">The sequence shown here is derived from an EMBL/GenBank/DDBJ whole genome shotgun (WGS) entry which is preliminary data.</text>
</comment>
<dbReference type="Pfam" id="PF02458">
    <property type="entry name" value="Transferase"/>
    <property type="match status" value="1"/>
</dbReference>
<dbReference type="PANTHER" id="PTHR31623:SF122">
    <property type="entry name" value="HXXXD-TYPE ACYL-TRANSFERASE FAMILY PROTEIN"/>
    <property type="match status" value="1"/>
</dbReference>
<accession>A0A9R1XM11</accession>
<organism evidence="4 5">
    <name type="scientific">Lactuca sativa</name>
    <name type="common">Garden lettuce</name>
    <dbReference type="NCBI Taxonomy" id="4236"/>
    <lineage>
        <taxon>Eukaryota</taxon>
        <taxon>Viridiplantae</taxon>
        <taxon>Streptophyta</taxon>
        <taxon>Embryophyta</taxon>
        <taxon>Tracheophyta</taxon>
        <taxon>Spermatophyta</taxon>
        <taxon>Magnoliopsida</taxon>
        <taxon>eudicotyledons</taxon>
        <taxon>Gunneridae</taxon>
        <taxon>Pentapetalae</taxon>
        <taxon>asterids</taxon>
        <taxon>campanulids</taxon>
        <taxon>Asterales</taxon>
        <taxon>Asteraceae</taxon>
        <taxon>Cichorioideae</taxon>
        <taxon>Cichorieae</taxon>
        <taxon>Lactucinae</taxon>
        <taxon>Lactuca</taxon>
    </lineage>
</organism>
<proteinExistence type="inferred from homology"/>
<comment type="similarity">
    <text evidence="1">Belongs to the plant acyltransferase family.</text>
</comment>
<keyword evidence="3" id="KW-0012">Acyltransferase</keyword>
<name>A0A9R1XM11_LACSA</name>
<dbReference type="InterPro" id="IPR023213">
    <property type="entry name" value="CAT-like_dom_sf"/>
</dbReference>
<evidence type="ECO:0000256" key="3">
    <source>
        <dbReference type="ARBA" id="ARBA00023315"/>
    </source>
</evidence>
<dbReference type="GO" id="GO:0016746">
    <property type="term" value="F:acyltransferase activity"/>
    <property type="evidence" value="ECO:0007669"/>
    <property type="project" value="UniProtKB-KW"/>
</dbReference>
<protein>
    <recommendedName>
        <fullName evidence="6">Transferase, Chloramphenicol acetyltransferase-like domain protein</fullName>
    </recommendedName>
</protein>
<dbReference type="OrthoDB" id="1932220at2759"/>